<feature type="chain" id="PRO_5016987170" evidence="1">
    <location>
        <begin position="24"/>
        <end position="410"/>
    </location>
</feature>
<dbReference type="PROSITE" id="PS51352">
    <property type="entry name" value="THIOREDOXIN_2"/>
    <property type="match status" value="1"/>
</dbReference>
<dbReference type="InterPro" id="IPR013766">
    <property type="entry name" value="Thioredoxin_domain"/>
</dbReference>
<organism evidence="3 4">
    <name type="scientific">Sphingobacterium spiritivorum</name>
    <name type="common">Flavobacterium spiritivorum</name>
    <dbReference type="NCBI Taxonomy" id="258"/>
    <lineage>
        <taxon>Bacteria</taxon>
        <taxon>Pseudomonadati</taxon>
        <taxon>Bacteroidota</taxon>
        <taxon>Sphingobacteriia</taxon>
        <taxon>Sphingobacteriales</taxon>
        <taxon>Sphingobacteriaceae</taxon>
        <taxon>Sphingobacterium</taxon>
    </lineage>
</organism>
<evidence type="ECO:0000313" key="3">
    <source>
        <dbReference type="EMBL" id="SUJ03666.1"/>
    </source>
</evidence>
<evidence type="ECO:0000313" key="4">
    <source>
        <dbReference type="Proteomes" id="UP000254893"/>
    </source>
</evidence>
<dbReference type="Pfam" id="PF13098">
    <property type="entry name" value="Thioredoxin_2"/>
    <property type="match status" value="1"/>
</dbReference>
<dbReference type="RefSeq" id="WP_115169530.1">
    <property type="nucleotide sequence ID" value="NZ_UGYW01000002.1"/>
</dbReference>
<protein>
    <submittedName>
        <fullName evidence="3">Thiol:disulfide interchange protein</fullName>
    </submittedName>
</protein>
<proteinExistence type="predicted"/>
<dbReference type="Proteomes" id="UP000254893">
    <property type="component" value="Unassembled WGS sequence"/>
</dbReference>
<dbReference type="EMBL" id="UGYW01000002">
    <property type="protein sequence ID" value="SUJ03666.1"/>
    <property type="molecule type" value="Genomic_DNA"/>
</dbReference>
<keyword evidence="1" id="KW-0732">Signal</keyword>
<accession>A0A380BN46</accession>
<gene>
    <name evidence="3" type="ORF">NCTC11388_01311</name>
</gene>
<sequence>MKTYTSKIYTLLILMLFSTGLFAQQLHVFKGSFEQLKAQAQKENKLILIDLYFEGCMPCKQMDNEVFPDPKIVSLLNKDYLLFKTDVFKEIDGKLLSRKYAVSGFPTFLLLDATGKLITMESGFYAVDRFAALLEAAKEQASKGLFKDFDTDLNKSYPDFYSARYMMTGQKFESSVVKEYLDKQSDPLSEVPFVCIMNSNISRYNQLVYNHLPELLERYGASILQNKVTSITKANIAGFGKNNQKDSLLATLDYIRPTYNARLWSVYLPIFITDYYKNGGNATDYLKLIAHFKPFTSWDAESNAYAQLIIDQKQHTDILNTLELKYRTALTNTKTNVADQYKYSLIQAYLGHKEAAMDQILKLKKNQMNAEENPLISAQAIAELENAIKRNTVMALKPVNALTTIPYSLN</sequence>
<dbReference type="AlphaFoldDB" id="A0A380BN46"/>
<dbReference type="SUPFAM" id="SSF52833">
    <property type="entry name" value="Thioredoxin-like"/>
    <property type="match status" value="1"/>
</dbReference>
<evidence type="ECO:0000256" key="1">
    <source>
        <dbReference type="SAM" id="SignalP"/>
    </source>
</evidence>
<feature type="signal peptide" evidence="1">
    <location>
        <begin position="1"/>
        <end position="23"/>
    </location>
</feature>
<dbReference type="Gene3D" id="3.40.30.10">
    <property type="entry name" value="Glutaredoxin"/>
    <property type="match status" value="1"/>
</dbReference>
<name>A0A380BN46_SPHSI</name>
<reference evidence="3 4" key="1">
    <citation type="submission" date="2018-06" db="EMBL/GenBank/DDBJ databases">
        <authorList>
            <consortium name="Pathogen Informatics"/>
            <person name="Doyle S."/>
        </authorList>
    </citation>
    <scope>NUCLEOTIDE SEQUENCE [LARGE SCALE GENOMIC DNA]</scope>
    <source>
        <strain evidence="3 4">NCTC11388</strain>
    </source>
</reference>
<evidence type="ECO:0000259" key="2">
    <source>
        <dbReference type="PROSITE" id="PS51352"/>
    </source>
</evidence>
<feature type="domain" description="Thioredoxin" evidence="2">
    <location>
        <begin position="1"/>
        <end position="139"/>
    </location>
</feature>
<dbReference type="InterPro" id="IPR012336">
    <property type="entry name" value="Thioredoxin-like_fold"/>
</dbReference>
<dbReference type="InterPro" id="IPR036249">
    <property type="entry name" value="Thioredoxin-like_sf"/>
</dbReference>